<dbReference type="eggNOG" id="KOG3441">
    <property type="taxonomic scope" value="Eukaryota"/>
</dbReference>
<dbReference type="GO" id="GO:0003735">
    <property type="term" value="F:structural constituent of ribosome"/>
    <property type="evidence" value="ECO:0007669"/>
    <property type="project" value="InterPro"/>
</dbReference>
<dbReference type="InterPro" id="IPR036853">
    <property type="entry name" value="Ribosomal_uL14_sf"/>
</dbReference>
<protein>
    <recommendedName>
        <fullName evidence="5">60S ribosomal protein L23</fullName>
    </recommendedName>
</protein>
<sequence length="144" mass="16380">VNGCGYNKMALFKELKSFCVSPFSSLQVRSVIKLTKLYFADNSINAKKTTLTDRPYCIALPKNNKVAGFGDIIKIAHRGKVHNAMIVTNTRPSKDLPVYDKWYIVLLNEKNEPVGTRISIPLPTKMRLRKDKFSKIIAMCNRFI</sequence>
<evidence type="ECO:0008006" key="5">
    <source>
        <dbReference type="Google" id="ProtNLM"/>
    </source>
</evidence>
<accession>A0A1X7UUP3</accession>
<dbReference type="OMA" id="RCIHVYT"/>
<dbReference type="EnsemblMetazoa" id="Aqu2.1.31239_001">
    <property type="protein sequence ID" value="Aqu2.1.31239_001"/>
    <property type="gene ID" value="Aqu2.1.31239"/>
</dbReference>
<dbReference type="Pfam" id="PF00238">
    <property type="entry name" value="Ribosomal_L14"/>
    <property type="match status" value="1"/>
</dbReference>
<keyword evidence="3" id="KW-0687">Ribonucleoprotein</keyword>
<proteinExistence type="inferred from homology"/>
<dbReference type="AlphaFoldDB" id="A0A1X7UUP3"/>
<dbReference type="InterPro" id="IPR000218">
    <property type="entry name" value="Ribosomal_uL14"/>
</dbReference>
<dbReference type="OrthoDB" id="274765at2759"/>
<comment type="similarity">
    <text evidence="1">Belongs to the universal ribosomal protein uL14 family.</text>
</comment>
<evidence type="ECO:0000256" key="1">
    <source>
        <dbReference type="ARBA" id="ARBA00010745"/>
    </source>
</evidence>
<dbReference type="GO" id="GO:0005840">
    <property type="term" value="C:ribosome"/>
    <property type="evidence" value="ECO:0007669"/>
    <property type="project" value="UniProtKB-KW"/>
</dbReference>
<evidence type="ECO:0000256" key="2">
    <source>
        <dbReference type="ARBA" id="ARBA00022980"/>
    </source>
</evidence>
<dbReference type="STRING" id="400682.A0A1X7UUP3"/>
<organism evidence="4">
    <name type="scientific">Amphimedon queenslandica</name>
    <name type="common">Sponge</name>
    <dbReference type="NCBI Taxonomy" id="400682"/>
    <lineage>
        <taxon>Eukaryota</taxon>
        <taxon>Metazoa</taxon>
        <taxon>Porifera</taxon>
        <taxon>Demospongiae</taxon>
        <taxon>Heteroscleromorpha</taxon>
        <taxon>Haplosclerida</taxon>
        <taxon>Niphatidae</taxon>
        <taxon>Amphimedon</taxon>
    </lineage>
</organism>
<evidence type="ECO:0000256" key="3">
    <source>
        <dbReference type="ARBA" id="ARBA00023274"/>
    </source>
</evidence>
<dbReference type="GO" id="GO:0006412">
    <property type="term" value="P:translation"/>
    <property type="evidence" value="ECO:0007669"/>
    <property type="project" value="InterPro"/>
</dbReference>
<dbReference type="SUPFAM" id="SSF50193">
    <property type="entry name" value="Ribosomal protein L14"/>
    <property type="match status" value="1"/>
</dbReference>
<name>A0A1X7UUP3_AMPQE</name>
<dbReference type="Gene3D" id="2.40.150.20">
    <property type="entry name" value="Ribosomal protein L14"/>
    <property type="match status" value="1"/>
</dbReference>
<dbReference type="GO" id="GO:1990904">
    <property type="term" value="C:ribonucleoprotein complex"/>
    <property type="evidence" value="ECO:0007669"/>
    <property type="project" value="UniProtKB-KW"/>
</dbReference>
<keyword evidence="2" id="KW-0689">Ribosomal protein</keyword>
<evidence type="ECO:0000313" key="4">
    <source>
        <dbReference type="EnsemblMetazoa" id="Aqu2.1.31239_001"/>
    </source>
</evidence>
<reference evidence="4" key="1">
    <citation type="submission" date="2017-05" db="UniProtKB">
        <authorList>
            <consortium name="EnsemblMetazoa"/>
        </authorList>
    </citation>
    <scope>IDENTIFICATION</scope>
</reference>
<dbReference type="InParanoid" id="A0A1X7UUP3"/>
<dbReference type="SMART" id="SM01374">
    <property type="entry name" value="Ribosomal_L14"/>
    <property type="match status" value="1"/>
</dbReference>